<feature type="region of interest" description="Disordered" evidence="6">
    <location>
        <begin position="1"/>
        <end position="36"/>
    </location>
</feature>
<dbReference type="EMBL" id="CP007142">
    <property type="protein sequence ID" value="AJQ96462.1"/>
    <property type="molecule type" value="Genomic_DNA"/>
</dbReference>
<protein>
    <submittedName>
        <fullName evidence="7">Putative transcriptional regulator containing the HTH domain</fullName>
    </submittedName>
</protein>
<dbReference type="Gene3D" id="1.10.10.10">
    <property type="entry name" value="Winged helix-like DNA-binding domain superfamily/Winged helix DNA-binding domain"/>
    <property type="match status" value="2"/>
</dbReference>
<dbReference type="PANTHER" id="PTHR34298">
    <property type="entry name" value="SEGREGATION AND CONDENSATION PROTEIN B"/>
    <property type="match status" value="1"/>
</dbReference>
<evidence type="ECO:0000256" key="6">
    <source>
        <dbReference type="SAM" id="MobiDB-lite"/>
    </source>
</evidence>
<evidence type="ECO:0000256" key="5">
    <source>
        <dbReference type="SAM" id="Coils"/>
    </source>
</evidence>
<evidence type="ECO:0000256" key="2">
    <source>
        <dbReference type="ARBA" id="ARBA00022618"/>
    </source>
</evidence>
<gene>
    <name evidence="7" type="ORF">YC6258_04430</name>
</gene>
<evidence type="ECO:0000256" key="3">
    <source>
        <dbReference type="ARBA" id="ARBA00022829"/>
    </source>
</evidence>
<dbReference type="HOGENOM" id="CLU_579730_0_0_6"/>
<proteinExistence type="predicted"/>
<dbReference type="InterPro" id="IPR005234">
    <property type="entry name" value="ScpB_csome_segregation"/>
</dbReference>
<dbReference type="RefSeq" id="WP_052830427.1">
    <property type="nucleotide sequence ID" value="NZ_CP007142.1"/>
</dbReference>
<organism evidence="7 8">
    <name type="scientific">Gynuella sunshinyii YC6258</name>
    <dbReference type="NCBI Taxonomy" id="1445510"/>
    <lineage>
        <taxon>Bacteria</taxon>
        <taxon>Pseudomonadati</taxon>
        <taxon>Pseudomonadota</taxon>
        <taxon>Gammaproteobacteria</taxon>
        <taxon>Oceanospirillales</taxon>
        <taxon>Saccharospirillaceae</taxon>
        <taxon>Gynuella</taxon>
    </lineage>
</organism>
<dbReference type="PANTHER" id="PTHR34298:SF2">
    <property type="entry name" value="SEGREGATION AND CONDENSATION PROTEIN B"/>
    <property type="match status" value="1"/>
</dbReference>
<dbReference type="InterPro" id="IPR036390">
    <property type="entry name" value="WH_DNA-bd_sf"/>
</dbReference>
<name>A0A0C5VP80_9GAMM</name>
<feature type="compositionally biased region" description="Polar residues" evidence="6">
    <location>
        <begin position="1"/>
        <end position="25"/>
    </location>
</feature>
<dbReference type="Pfam" id="PF04079">
    <property type="entry name" value="SMC_ScpB"/>
    <property type="match status" value="1"/>
</dbReference>
<feature type="compositionally biased region" description="Acidic residues" evidence="6">
    <location>
        <begin position="382"/>
        <end position="396"/>
    </location>
</feature>
<feature type="region of interest" description="Disordered" evidence="6">
    <location>
        <begin position="380"/>
        <end position="434"/>
    </location>
</feature>
<evidence type="ECO:0000256" key="1">
    <source>
        <dbReference type="ARBA" id="ARBA00022490"/>
    </source>
</evidence>
<keyword evidence="3" id="KW-0159">Chromosome partition</keyword>
<dbReference type="Proteomes" id="UP000032266">
    <property type="component" value="Chromosome"/>
</dbReference>
<dbReference type="STRING" id="1445510.YC6258_04430"/>
<sequence length="471" mass="52629">MNNPNNPQNHDQSSVNPEPATDQTGLQTEEMQAEEQELSELAALDGQELFADVMPETSDLDELALLDGVDLEAPESDVDIADELAALQAMDGLSAEEVTAEEILTVPAKDIEPEVDQTEELIDEQSLSEQDWQGYTPEYLTPILEAAVFAHGKPLSLERMLTLFDAEQLPSRKCLQFCLQQLAIEYRERGVNLVEVKSGWRFQTNVRTGEYVQRLWDERPQRYTRATLETLALIAYRQPITRGEIEDVRGVSVSTQIVKSLQERDWIRVVGHRDVPGRPAMYATTREFLDYFGLKSLTELPSLSEIKDLDDINPELDLAGDESDADETSDFDKAVNEMKAAAAVSEEQSYIDQELSNELAAMDSVNMAFEQMLAAQRASLKEDEESAEDVDTEQETSIESKTMAEADVVPEQAESILPDDETMSFQPDPPVMDAENLSEDEKIAIIQAKLAAQAKLLAEAEEQQDDNETED</sequence>
<evidence type="ECO:0000313" key="7">
    <source>
        <dbReference type="EMBL" id="AJQ96462.1"/>
    </source>
</evidence>
<keyword evidence="2" id="KW-0132">Cell division</keyword>
<reference evidence="7 8" key="1">
    <citation type="submission" date="2014-01" db="EMBL/GenBank/DDBJ databases">
        <title>Full genme sequencing of cellulolytic bacterium Gynuella sunshinyii YC6258T gen. nov., sp. nov.</title>
        <authorList>
            <person name="Khan H."/>
            <person name="Chung E.J."/>
            <person name="Chung Y.R."/>
        </authorList>
    </citation>
    <scope>NUCLEOTIDE SEQUENCE [LARGE SCALE GENOMIC DNA]</scope>
    <source>
        <strain evidence="7 8">YC6258</strain>
    </source>
</reference>
<keyword evidence="5" id="KW-0175">Coiled coil</keyword>
<dbReference type="GO" id="GO:0051301">
    <property type="term" value="P:cell division"/>
    <property type="evidence" value="ECO:0007669"/>
    <property type="project" value="UniProtKB-KW"/>
</dbReference>
<feature type="coiled-coil region" evidence="5">
    <location>
        <begin position="443"/>
        <end position="470"/>
    </location>
</feature>
<keyword evidence="8" id="KW-1185">Reference proteome</keyword>
<dbReference type="InterPro" id="IPR036388">
    <property type="entry name" value="WH-like_DNA-bd_sf"/>
</dbReference>
<keyword evidence="4" id="KW-0131">Cell cycle</keyword>
<dbReference type="KEGG" id="gsn:YC6258_04430"/>
<accession>A0A0C5VP80</accession>
<dbReference type="NCBIfam" id="TIGR00281">
    <property type="entry name" value="SMC-Scp complex subunit ScpB"/>
    <property type="match status" value="1"/>
</dbReference>
<dbReference type="AlphaFoldDB" id="A0A0C5VP80"/>
<keyword evidence="1" id="KW-0963">Cytoplasm</keyword>
<dbReference type="GO" id="GO:0051304">
    <property type="term" value="P:chromosome separation"/>
    <property type="evidence" value="ECO:0007669"/>
    <property type="project" value="InterPro"/>
</dbReference>
<dbReference type="PATRIC" id="fig|1445510.3.peg.4394"/>
<evidence type="ECO:0000256" key="4">
    <source>
        <dbReference type="ARBA" id="ARBA00023306"/>
    </source>
</evidence>
<dbReference type="SUPFAM" id="SSF46785">
    <property type="entry name" value="Winged helix' DNA-binding domain"/>
    <property type="match status" value="2"/>
</dbReference>
<evidence type="ECO:0000313" key="8">
    <source>
        <dbReference type="Proteomes" id="UP000032266"/>
    </source>
</evidence>